<gene>
    <name evidence="1" type="ORF">MML48_1g21500</name>
</gene>
<accession>A0ACB9TXE9</accession>
<dbReference type="EMBL" id="CM043015">
    <property type="protein sequence ID" value="KAI4471515.1"/>
    <property type="molecule type" value="Genomic_DNA"/>
</dbReference>
<organism evidence="1 2">
    <name type="scientific">Holotrichia oblita</name>
    <name type="common">Chafer beetle</name>
    <dbReference type="NCBI Taxonomy" id="644536"/>
    <lineage>
        <taxon>Eukaryota</taxon>
        <taxon>Metazoa</taxon>
        <taxon>Ecdysozoa</taxon>
        <taxon>Arthropoda</taxon>
        <taxon>Hexapoda</taxon>
        <taxon>Insecta</taxon>
        <taxon>Pterygota</taxon>
        <taxon>Neoptera</taxon>
        <taxon>Endopterygota</taxon>
        <taxon>Coleoptera</taxon>
        <taxon>Polyphaga</taxon>
        <taxon>Scarabaeiformia</taxon>
        <taxon>Scarabaeidae</taxon>
        <taxon>Melolonthinae</taxon>
        <taxon>Holotrichia</taxon>
    </lineage>
</organism>
<protein>
    <submittedName>
        <fullName evidence="1">Transcriptional repressor ctcfl-related</fullName>
    </submittedName>
</protein>
<proteinExistence type="predicted"/>
<evidence type="ECO:0000313" key="1">
    <source>
        <dbReference type="EMBL" id="KAI4471515.1"/>
    </source>
</evidence>
<reference evidence="1" key="1">
    <citation type="submission" date="2022-04" db="EMBL/GenBank/DDBJ databases">
        <title>Chromosome-scale genome assembly of Holotrichia oblita Faldermann.</title>
        <authorList>
            <person name="Rongchong L."/>
        </authorList>
    </citation>
    <scope>NUCLEOTIDE SEQUENCE</scope>
    <source>
        <strain evidence="1">81SQS9</strain>
    </source>
</reference>
<evidence type="ECO:0000313" key="2">
    <source>
        <dbReference type="Proteomes" id="UP001056778"/>
    </source>
</evidence>
<comment type="caution">
    <text evidence="1">The sequence shown here is derived from an EMBL/GenBank/DDBJ whole genome shotgun (WGS) entry which is preliminary data.</text>
</comment>
<keyword evidence="2" id="KW-1185">Reference proteome</keyword>
<sequence>MGKCAIDTCSERFKLIKLDHHWKTGEGQEIGDGDKSIWYCFFNECEQFFESEKQFRKHQISLHDNSVWDNNSDKIKTYICSACRKKFTTKREMEGHRLVHEGKFKCKDCNEVQTSAFKYSIHLSEHRRDAKYPCPICEFVTAKKLAIAKHFQRTHLEKYPYVCRHCGEDLDDVANLAEHEKLHAGISRLLCEVCQEEFCLSEHLLEHQRKNHMVTSIDARLKNQCGICKKIYSSPNALKIHTRNHEEDFAKTKPYQCELCGQRFSCKFYLMKHIRRHTGEKLLKCNFCEKTFLREGDLLRHERTHTGEKPYRCELCDKCFGDKSHLIQHTRIHAGDKPYKCIHCGKDFSQASNLRQHERIHTGEKPFGCEFCDKYFRTKSTLMSHSKICKEKKEDCLNTQN</sequence>
<name>A0ACB9TXE9_HOLOL</name>
<dbReference type="Proteomes" id="UP001056778">
    <property type="component" value="Chromosome 1"/>
</dbReference>